<name>A0ABT6R9P5_9BACT</name>
<accession>A0ABT6R9P5</accession>
<dbReference type="EMBL" id="JASBRG010000003">
    <property type="protein sequence ID" value="MDI3319270.1"/>
    <property type="molecule type" value="Genomic_DNA"/>
</dbReference>
<organism evidence="1 2">
    <name type="scientific">Pinibacter soli</name>
    <dbReference type="NCBI Taxonomy" id="3044211"/>
    <lineage>
        <taxon>Bacteria</taxon>
        <taxon>Pseudomonadati</taxon>
        <taxon>Bacteroidota</taxon>
        <taxon>Chitinophagia</taxon>
        <taxon>Chitinophagales</taxon>
        <taxon>Chitinophagaceae</taxon>
        <taxon>Pinibacter</taxon>
    </lineage>
</organism>
<sequence>MLTTRQRLEILEEIFIQNNSPILKHLNPGLDKSEIELFFKENNIYNNRQLLSVYEWHNGVKSVYGVLDPLLELIPFGKLFNLTELLQIRNIFFEWGQEDFPGRPLEDYLPFIGSGESDMFLLNLKTGQIFCYQPMIQIFGELAFNSIDKMLDCIIECYSTSAFTTDPVSGLEMDWRKYEIISQKHLLIE</sequence>
<proteinExistence type="predicted"/>
<comment type="caution">
    <text evidence="1">The sequence shown here is derived from an EMBL/GenBank/DDBJ whole genome shotgun (WGS) entry which is preliminary data.</text>
</comment>
<reference evidence="1 2" key="1">
    <citation type="submission" date="2023-05" db="EMBL/GenBank/DDBJ databases">
        <title>Genome sequence of Pinibacter sp. MAH-24.</title>
        <authorList>
            <person name="Huq M.A."/>
        </authorList>
    </citation>
    <scope>NUCLEOTIDE SEQUENCE [LARGE SCALE GENOMIC DNA]</scope>
    <source>
        <strain evidence="1 2">MAH-24</strain>
    </source>
</reference>
<dbReference type="Proteomes" id="UP001226434">
    <property type="component" value="Unassembled WGS sequence"/>
</dbReference>
<keyword evidence="2" id="KW-1185">Reference proteome</keyword>
<evidence type="ECO:0008006" key="3">
    <source>
        <dbReference type="Google" id="ProtNLM"/>
    </source>
</evidence>
<gene>
    <name evidence="1" type="ORF">QJ048_05770</name>
</gene>
<evidence type="ECO:0000313" key="1">
    <source>
        <dbReference type="EMBL" id="MDI3319270.1"/>
    </source>
</evidence>
<dbReference type="RefSeq" id="WP_282333384.1">
    <property type="nucleotide sequence ID" value="NZ_JASBRG010000003.1"/>
</dbReference>
<evidence type="ECO:0000313" key="2">
    <source>
        <dbReference type="Proteomes" id="UP001226434"/>
    </source>
</evidence>
<protein>
    <recommendedName>
        <fullName evidence="3">SMI1/KNR4 family protein</fullName>
    </recommendedName>
</protein>